<organism evidence="1 2">
    <name type="scientific">Vermiconidia calcicola</name>
    <dbReference type="NCBI Taxonomy" id="1690605"/>
    <lineage>
        <taxon>Eukaryota</taxon>
        <taxon>Fungi</taxon>
        <taxon>Dikarya</taxon>
        <taxon>Ascomycota</taxon>
        <taxon>Pezizomycotina</taxon>
        <taxon>Dothideomycetes</taxon>
        <taxon>Dothideomycetidae</taxon>
        <taxon>Mycosphaerellales</taxon>
        <taxon>Extremaceae</taxon>
        <taxon>Vermiconidia</taxon>
    </lineage>
</organism>
<dbReference type="EMBL" id="JAUTXU010000087">
    <property type="protein sequence ID" value="KAK3710117.1"/>
    <property type="molecule type" value="Genomic_DNA"/>
</dbReference>
<gene>
    <name evidence="1" type="ORF">LTR37_010548</name>
</gene>
<sequence length="103" mass="10922">MSKPTVVVVPGCWHVPAHFAYVEQELIAAGYSFVGVDLPSHDVDAATGKLPTIDDDTEAVRKVSSTSSSLAETWLWSPTPTAPYQGLLRSVGLTTKVAATLLP</sequence>
<name>A0ACC3N6H7_9PEZI</name>
<evidence type="ECO:0000313" key="1">
    <source>
        <dbReference type="EMBL" id="KAK3710117.1"/>
    </source>
</evidence>
<keyword evidence="2" id="KW-1185">Reference proteome</keyword>
<reference evidence="1" key="1">
    <citation type="submission" date="2023-07" db="EMBL/GenBank/DDBJ databases">
        <title>Black Yeasts Isolated from many extreme environments.</title>
        <authorList>
            <person name="Coleine C."/>
            <person name="Stajich J.E."/>
            <person name="Selbmann L."/>
        </authorList>
    </citation>
    <scope>NUCLEOTIDE SEQUENCE</scope>
    <source>
        <strain evidence="1">CCFEE 5714</strain>
    </source>
</reference>
<accession>A0ACC3N6H7</accession>
<comment type="caution">
    <text evidence="1">The sequence shown here is derived from an EMBL/GenBank/DDBJ whole genome shotgun (WGS) entry which is preliminary data.</text>
</comment>
<dbReference type="Proteomes" id="UP001281147">
    <property type="component" value="Unassembled WGS sequence"/>
</dbReference>
<protein>
    <submittedName>
        <fullName evidence="1">Uncharacterized protein</fullName>
    </submittedName>
</protein>
<proteinExistence type="predicted"/>
<evidence type="ECO:0000313" key="2">
    <source>
        <dbReference type="Proteomes" id="UP001281147"/>
    </source>
</evidence>